<dbReference type="NCBIfam" id="NF008102">
    <property type="entry name" value="PRK10847.1"/>
    <property type="match status" value="1"/>
</dbReference>
<dbReference type="EMBL" id="JADJEV010000004">
    <property type="protein sequence ID" value="MBK6974548.1"/>
    <property type="molecule type" value="Genomic_DNA"/>
</dbReference>
<comment type="caution">
    <text evidence="9">The sequence shown here is derived from an EMBL/GenBank/DDBJ whole genome shotgun (WGS) entry which is preliminary data.</text>
</comment>
<feature type="transmembrane region" description="Helical" evidence="7">
    <location>
        <begin position="28"/>
        <end position="49"/>
    </location>
</feature>
<organism evidence="9 10">
    <name type="scientific">Candidatus Methylophosphatis roskildensis</name>
    <dbReference type="NCBI Taxonomy" id="2899263"/>
    <lineage>
        <taxon>Bacteria</taxon>
        <taxon>Pseudomonadati</taxon>
        <taxon>Pseudomonadota</taxon>
        <taxon>Betaproteobacteria</taxon>
        <taxon>Nitrosomonadales</taxon>
        <taxon>Sterolibacteriaceae</taxon>
        <taxon>Candidatus Methylophosphatis</taxon>
    </lineage>
</organism>
<protein>
    <submittedName>
        <fullName evidence="9">DedA family protein</fullName>
    </submittedName>
</protein>
<dbReference type="PANTHER" id="PTHR30353:SF0">
    <property type="entry name" value="TRANSMEMBRANE PROTEIN"/>
    <property type="match status" value="1"/>
</dbReference>
<reference evidence="9" key="1">
    <citation type="submission" date="2020-10" db="EMBL/GenBank/DDBJ databases">
        <title>Connecting structure to function with the recovery of over 1000 high-quality activated sludge metagenome-assembled genomes encoding full-length rRNA genes using long-read sequencing.</title>
        <authorList>
            <person name="Singleton C.M."/>
            <person name="Petriglieri F."/>
            <person name="Kristensen J.M."/>
            <person name="Kirkegaard R.H."/>
            <person name="Michaelsen T.Y."/>
            <person name="Andersen M.H."/>
            <person name="Karst S.M."/>
            <person name="Dueholm M.S."/>
            <person name="Nielsen P.H."/>
            <person name="Albertsen M."/>
        </authorList>
    </citation>
    <scope>NUCLEOTIDE SEQUENCE</scope>
    <source>
        <strain evidence="9">Bjer_18-Q3-R1-45_BAT3C.347</strain>
    </source>
</reference>
<comment type="similarity">
    <text evidence="2 7">Belongs to the DedA family.</text>
</comment>
<dbReference type="InterPro" id="IPR032818">
    <property type="entry name" value="DedA-like"/>
</dbReference>
<comment type="subcellular location">
    <subcellularLocation>
        <location evidence="1 7">Cell membrane</location>
        <topology evidence="1 7">Multi-pass membrane protein</topology>
    </subcellularLocation>
</comment>
<evidence type="ECO:0000256" key="7">
    <source>
        <dbReference type="RuleBase" id="RU367016"/>
    </source>
</evidence>
<dbReference type="InterPro" id="IPR032816">
    <property type="entry name" value="VTT_dom"/>
</dbReference>
<feature type="transmembrane region" description="Helical" evidence="7">
    <location>
        <begin position="189"/>
        <end position="207"/>
    </location>
</feature>
<dbReference type="GO" id="GO:0005886">
    <property type="term" value="C:plasma membrane"/>
    <property type="evidence" value="ECO:0007669"/>
    <property type="project" value="UniProtKB-SubCell"/>
</dbReference>
<comment type="caution">
    <text evidence="7">Lacks conserved residue(s) required for the propagation of feature annotation.</text>
</comment>
<proteinExistence type="inferred from homology"/>
<evidence type="ECO:0000256" key="3">
    <source>
        <dbReference type="ARBA" id="ARBA00022475"/>
    </source>
</evidence>
<dbReference type="AlphaFoldDB" id="A0A9D7E0V4"/>
<evidence type="ECO:0000313" key="10">
    <source>
        <dbReference type="Proteomes" id="UP000807785"/>
    </source>
</evidence>
<evidence type="ECO:0000256" key="2">
    <source>
        <dbReference type="ARBA" id="ARBA00010792"/>
    </source>
</evidence>
<evidence type="ECO:0000256" key="6">
    <source>
        <dbReference type="ARBA" id="ARBA00023136"/>
    </source>
</evidence>
<dbReference type="Proteomes" id="UP000807785">
    <property type="component" value="Unassembled WGS sequence"/>
</dbReference>
<dbReference type="InterPro" id="IPR058127">
    <property type="entry name" value="DedA"/>
</dbReference>
<feature type="domain" description="VTT" evidence="8">
    <location>
        <begin position="49"/>
        <end position="175"/>
    </location>
</feature>
<keyword evidence="3 7" id="KW-1003">Cell membrane</keyword>
<dbReference type="Pfam" id="PF09335">
    <property type="entry name" value="VTT_dom"/>
    <property type="match status" value="1"/>
</dbReference>
<evidence type="ECO:0000259" key="8">
    <source>
        <dbReference type="Pfam" id="PF09335"/>
    </source>
</evidence>
<keyword evidence="6 7" id="KW-0472">Membrane</keyword>
<evidence type="ECO:0000256" key="5">
    <source>
        <dbReference type="ARBA" id="ARBA00022989"/>
    </source>
</evidence>
<evidence type="ECO:0000256" key="4">
    <source>
        <dbReference type="ARBA" id="ARBA00022692"/>
    </source>
</evidence>
<keyword evidence="5 7" id="KW-1133">Transmembrane helix</keyword>
<feature type="transmembrane region" description="Helical" evidence="7">
    <location>
        <begin position="155"/>
        <end position="177"/>
    </location>
</feature>
<dbReference type="PANTHER" id="PTHR30353">
    <property type="entry name" value="INNER MEMBRANE PROTEIN DEDA-RELATED"/>
    <property type="match status" value="1"/>
</dbReference>
<accession>A0A9D7E0V4</accession>
<evidence type="ECO:0000313" key="9">
    <source>
        <dbReference type="EMBL" id="MBK6974548.1"/>
    </source>
</evidence>
<evidence type="ECO:0000256" key="1">
    <source>
        <dbReference type="ARBA" id="ARBA00004651"/>
    </source>
</evidence>
<keyword evidence="4 7" id="KW-0812">Transmembrane</keyword>
<sequence>MELLGQFIDIVLHLDRHLELLLAQYGTWIYAILFLIIFCETGLVVTPFLPGDSLLFVAGALAAKGGGLEIVPLCATLSAAAVMGDNVNYWIGRYFGPRVFRWEQSRFFNRAAFDKTHAFYEKHGGKALLIARYMPLARTFAPFVAGVAKMTYPRFVLVDVAGGLTWVISLCGAGYLFGNVPFVKNNLTAVIFGIIGLSLLPLAIGWWKHRSAAAAVAAQKTS</sequence>
<name>A0A9D7E0V4_9PROT</name>
<gene>
    <name evidence="9" type="ORF">IPH26_16925</name>
</gene>